<accession>A0A109JX58</accession>
<evidence type="ECO:0000313" key="1">
    <source>
        <dbReference type="EMBL" id="KWV56534.1"/>
    </source>
</evidence>
<sequence>MASGLKFQGMNASLHVANMECAFAILTYARAQCPFPKRRAEVGFPDILCLGKPTALVRRTFLIRQTVGSPSPAEENSIKV</sequence>
<dbReference type="EMBL" id="LNCD01000036">
    <property type="protein sequence ID" value="KWV56534.1"/>
    <property type="molecule type" value="Genomic_DNA"/>
</dbReference>
<dbReference type="AlphaFoldDB" id="A0A109JX58"/>
<reference evidence="1 2" key="1">
    <citation type="submission" date="2015-11" db="EMBL/GenBank/DDBJ databases">
        <title>Draft Genome Sequence of the Strain BR 10423 (Rhizobium sp.) isolated from nodules of Mimosa pudica.</title>
        <authorList>
            <person name="Barauna A.C."/>
            <person name="Zilli J.E."/>
            <person name="Simoes-Araujo J.L."/>
            <person name="Reis V.M."/>
            <person name="James E.K."/>
            <person name="Reis F.B.Jr."/>
            <person name="Rouws L.F."/>
            <person name="Passos S.R."/>
            <person name="Gois S.R."/>
        </authorList>
    </citation>
    <scope>NUCLEOTIDE SEQUENCE [LARGE SCALE GENOMIC DNA]</scope>
    <source>
        <strain evidence="1 2">BR10423</strain>
    </source>
</reference>
<gene>
    <name evidence="1" type="ORF">AS026_33770</name>
</gene>
<comment type="caution">
    <text evidence="1">The sequence shown here is derived from an EMBL/GenBank/DDBJ whole genome shotgun (WGS) entry which is preliminary data.</text>
</comment>
<keyword evidence="2" id="KW-1185">Reference proteome</keyword>
<organism evidence="1 2">
    <name type="scientific">Rhizobium altiplani</name>
    <dbReference type="NCBI Taxonomy" id="1864509"/>
    <lineage>
        <taxon>Bacteria</taxon>
        <taxon>Pseudomonadati</taxon>
        <taxon>Pseudomonadota</taxon>
        <taxon>Alphaproteobacteria</taxon>
        <taxon>Hyphomicrobiales</taxon>
        <taxon>Rhizobiaceae</taxon>
        <taxon>Rhizobium/Agrobacterium group</taxon>
        <taxon>Rhizobium</taxon>
    </lineage>
</organism>
<name>A0A109JX58_9HYPH</name>
<dbReference type="Proteomes" id="UP000068164">
    <property type="component" value="Unassembled WGS sequence"/>
</dbReference>
<evidence type="ECO:0000313" key="2">
    <source>
        <dbReference type="Proteomes" id="UP000068164"/>
    </source>
</evidence>
<protein>
    <submittedName>
        <fullName evidence="1">Uncharacterized protein</fullName>
    </submittedName>
</protein>
<proteinExistence type="predicted"/>